<keyword evidence="1" id="KW-1133">Transmembrane helix</keyword>
<reference evidence="3" key="2">
    <citation type="submission" date="2023-02" db="EMBL/GenBank/DDBJ databases">
        <authorList>
            <person name="Rayyan A."/>
            <person name="Meyer T."/>
            <person name="Kyndt J.A."/>
        </authorList>
    </citation>
    <scope>NUCLEOTIDE SEQUENCE</scope>
    <source>
        <strain evidence="3">DSM 9987</strain>
    </source>
</reference>
<keyword evidence="4" id="KW-1185">Reference proteome</keyword>
<keyword evidence="1" id="KW-0472">Membrane</keyword>
<feature type="transmembrane region" description="Helical" evidence="1">
    <location>
        <begin position="117"/>
        <end position="136"/>
    </location>
</feature>
<feature type="transmembrane region" description="Helical" evidence="1">
    <location>
        <begin position="39"/>
        <end position="63"/>
    </location>
</feature>
<sequence length="146" mass="15782">MRLSTDLVTGLLFVSLGLFAIVYGWNYPLGTPARIGPGYYPMLVSSGLVLLGLILVARSLFAPGDRIEGISLRPLLFVLTGTILFGLLVEKAGFVISAILVVVLARLADRDFRPLEVGLLALGLVSFVAALFWLGLSLPLRPFPQW</sequence>
<proteinExistence type="predicted"/>
<gene>
    <name evidence="3" type="ORF">PQJ73_14395</name>
</gene>
<feature type="transmembrane region" description="Helical" evidence="1">
    <location>
        <begin position="7"/>
        <end position="27"/>
    </location>
</feature>
<feature type="transmembrane region" description="Helical" evidence="1">
    <location>
        <begin position="75"/>
        <end position="105"/>
    </location>
</feature>
<dbReference type="Proteomes" id="UP001165652">
    <property type="component" value="Unassembled WGS sequence"/>
</dbReference>
<dbReference type="RefSeq" id="WP_272777725.1">
    <property type="nucleotide sequence ID" value="NZ_JAQQLI010000020.1"/>
</dbReference>
<keyword evidence="1" id="KW-0812">Transmembrane</keyword>
<evidence type="ECO:0000259" key="2">
    <source>
        <dbReference type="Pfam" id="PF07331"/>
    </source>
</evidence>
<protein>
    <submittedName>
        <fullName evidence="3">Tripartite tricarboxylate transporter TctB family protein</fullName>
    </submittedName>
</protein>
<dbReference type="EMBL" id="JAQQLI010000020">
    <property type="protein sequence ID" value="MDC7786880.1"/>
    <property type="molecule type" value="Genomic_DNA"/>
</dbReference>
<dbReference type="Pfam" id="PF07331">
    <property type="entry name" value="TctB"/>
    <property type="match status" value="1"/>
</dbReference>
<name>A0ABT5JB37_RHOTP</name>
<accession>A0ABT5JB37</accession>
<organism evidence="3 4">
    <name type="scientific">Rhodoplanes tepidamans</name>
    <name type="common">Rhodoplanes cryptolactis</name>
    <dbReference type="NCBI Taxonomy" id="200616"/>
    <lineage>
        <taxon>Bacteria</taxon>
        <taxon>Pseudomonadati</taxon>
        <taxon>Pseudomonadota</taxon>
        <taxon>Alphaproteobacteria</taxon>
        <taxon>Hyphomicrobiales</taxon>
        <taxon>Nitrobacteraceae</taxon>
        <taxon>Rhodoplanes</taxon>
    </lineage>
</organism>
<evidence type="ECO:0000313" key="3">
    <source>
        <dbReference type="EMBL" id="MDC7786880.1"/>
    </source>
</evidence>
<evidence type="ECO:0000256" key="1">
    <source>
        <dbReference type="SAM" id="Phobius"/>
    </source>
</evidence>
<feature type="domain" description="DUF1468" evidence="2">
    <location>
        <begin position="8"/>
        <end position="139"/>
    </location>
</feature>
<evidence type="ECO:0000313" key="4">
    <source>
        <dbReference type="Proteomes" id="UP001165652"/>
    </source>
</evidence>
<reference evidence="3" key="1">
    <citation type="journal article" date="2023" name="Microbiol Resour">
        <title>Genome Sequences of Rhodoplanes serenus and Two Thermotolerant Strains, Rhodoplanes tepidamans and 'Rhodoplanes cryptolactis,' Further Refine the Genus.</title>
        <authorList>
            <person name="Rayyan A.A."/>
            <person name="Kyndt J.A."/>
        </authorList>
    </citation>
    <scope>NUCLEOTIDE SEQUENCE</scope>
    <source>
        <strain evidence="3">DSM 9987</strain>
    </source>
</reference>
<dbReference type="InterPro" id="IPR009936">
    <property type="entry name" value="DUF1468"/>
</dbReference>
<comment type="caution">
    <text evidence="3">The sequence shown here is derived from an EMBL/GenBank/DDBJ whole genome shotgun (WGS) entry which is preliminary data.</text>
</comment>